<protein>
    <submittedName>
        <fullName evidence="1">Uncharacterized protein</fullName>
    </submittedName>
</protein>
<evidence type="ECO:0000313" key="2">
    <source>
        <dbReference type="Proteomes" id="UP000222168"/>
    </source>
</evidence>
<dbReference type="AlphaFoldDB" id="A0A2D0KD85"/>
<evidence type="ECO:0000313" key="1">
    <source>
        <dbReference type="EMBL" id="PHM61388.1"/>
    </source>
</evidence>
<dbReference type="OrthoDB" id="4021146at2"/>
<reference evidence="1 2" key="1">
    <citation type="journal article" date="2017" name="Nat. Microbiol.">
        <title>Natural product diversity associated with the nematode symbionts Photorhabdus and Xenorhabdus.</title>
        <authorList>
            <person name="Tobias N.J."/>
            <person name="Wolff H."/>
            <person name="Djahanschiri B."/>
            <person name="Grundmann F."/>
            <person name="Kronenwerth M."/>
            <person name="Shi Y.M."/>
            <person name="Simonyi S."/>
            <person name="Grun P."/>
            <person name="Shapiro-Ilan D."/>
            <person name="Pidot S.J."/>
            <person name="Stinear T.P."/>
            <person name="Ebersberger I."/>
            <person name="Bode H.B."/>
        </authorList>
    </citation>
    <scope>NUCLEOTIDE SEQUENCE [LARGE SCALE GENOMIC DNA]</scope>
    <source>
        <strain evidence="1 2">DSM 22670</strain>
    </source>
</reference>
<comment type="caution">
    <text evidence="1">The sequence shown here is derived from an EMBL/GenBank/DDBJ whole genome shotgun (WGS) entry which is preliminary data.</text>
</comment>
<organism evidence="1 2">
    <name type="scientific">Xenorhabdus ishibashii</name>
    <dbReference type="NCBI Taxonomy" id="1034471"/>
    <lineage>
        <taxon>Bacteria</taxon>
        <taxon>Pseudomonadati</taxon>
        <taxon>Pseudomonadota</taxon>
        <taxon>Gammaproteobacteria</taxon>
        <taxon>Enterobacterales</taxon>
        <taxon>Morganellaceae</taxon>
        <taxon>Xenorhabdus</taxon>
    </lineage>
</organism>
<name>A0A2D0KD85_9GAMM</name>
<keyword evidence="2" id="KW-1185">Reference proteome</keyword>
<accession>A0A2D0KD85</accession>
<sequence>MNNFHDNDQPSSWYGLSELKIKLRQISNESDIFANGRNRVAVDIYIQGTDSENRQVLVPDNTFWMHTWLIDYNTGEKLSWNRNEEDDFTWCYTYEPNEFTKTPKPAIASEISSFTNNKEEYGDALNLSRLTCYVYCSPEAVNETKQIAVLVVAPNEHEYSSGYGKVYDSFIQLNSKAETIYKFSNKNIAIGKEKLINDFYDKKTRFKWRQYNVSVALNLEDKYGKRYIVKLEPDDDYVNIAHQLYHEDRPFEGYSGYYAHFLWSLGKFKTVSIGKTHWFDLPIDYDLFIDIREEPNTICFTVMSVTIPNYPIVQDQWIDLTINIYDQYGNSGTFLIEPRNDNNEEKSKVHLKDI</sequence>
<dbReference type="Proteomes" id="UP000222168">
    <property type="component" value="Unassembled WGS sequence"/>
</dbReference>
<dbReference type="EMBL" id="NJAK01000001">
    <property type="protein sequence ID" value="PHM61388.1"/>
    <property type="molecule type" value="Genomic_DNA"/>
</dbReference>
<proteinExistence type="predicted"/>
<dbReference type="RefSeq" id="WP_099116557.1">
    <property type="nucleotide sequence ID" value="NZ_NJAK01000001.1"/>
</dbReference>
<gene>
    <name evidence="1" type="ORF">Xish_00514</name>
</gene>